<proteinExistence type="predicted"/>
<protein>
    <submittedName>
        <fullName evidence="1">Carboxypeptidase-like regulatory domain-containing protein</fullName>
    </submittedName>
</protein>
<dbReference type="GO" id="GO:0004180">
    <property type="term" value="F:carboxypeptidase activity"/>
    <property type="evidence" value="ECO:0007669"/>
    <property type="project" value="UniProtKB-KW"/>
</dbReference>
<keyword evidence="1" id="KW-0121">Carboxypeptidase</keyword>
<keyword evidence="1" id="KW-0378">Hydrolase</keyword>
<reference evidence="1 2" key="1">
    <citation type="submission" date="2019-04" db="EMBL/GenBank/DDBJ databases">
        <title>Sphingobacterium olei sp. nov., isolated from oil-contaminated soil.</title>
        <authorList>
            <person name="Liu B."/>
        </authorList>
    </citation>
    <scope>NUCLEOTIDE SEQUENCE [LARGE SCALE GENOMIC DNA]</scope>
    <source>
        <strain evidence="1 2">Y3L14</strain>
    </source>
</reference>
<name>A0A4U0GQR4_9SPHI</name>
<dbReference type="OrthoDB" id="1115630at2"/>
<gene>
    <name evidence="1" type="ORF">FAZ19_21900</name>
</gene>
<dbReference type="EMBL" id="SUKA01000010">
    <property type="protein sequence ID" value="TJY61275.1"/>
    <property type="molecule type" value="Genomic_DNA"/>
</dbReference>
<dbReference type="AlphaFoldDB" id="A0A4U0GQR4"/>
<dbReference type="RefSeq" id="WP_136822911.1">
    <property type="nucleotide sequence ID" value="NZ_BMJX01000010.1"/>
</dbReference>
<dbReference type="SUPFAM" id="SSF49464">
    <property type="entry name" value="Carboxypeptidase regulatory domain-like"/>
    <property type="match status" value="1"/>
</dbReference>
<dbReference type="Proteomes" id="UP000309872">
    <property type="component" value="Unassembled WGS sequence"/>
</dbReference>
<keyword evidence="2" id="KW-1185">Reference proteome</keyword>
<sequence length="216" mass="24326">MPNSFRHIAILFLTLGLFVTAQSQERKILQFSGLITSIGSDLPVAYVSITNISFNKQVFVSNNDGYFSFVAHVGDTIRFSSVGYDPVTFVIPEADLDRHTAHIKMQSLVIELPAVTPFPWASYEQYVSEFMALNLGDDNIAAARKNLTPEALAALARIVPRSAEEIQSYNSSQRHGIMNNKNINQRFSNPLLNPFAWGELIQQIKRGDWSREKLKY</sequence>
<evidence type="ECO:0000313" key="2">
    <source>
        <dbReference type="Proteomes" id="UP000309872"/>
    </source>
</evidence>
<comment type="caution">
    <text evidence="1">The sequence shown here is derived from an EMBL/GenBank/DDBJ whole genome shotgun (WGS) entry which is preliminary data.</text>
</comment>
<evidence type="ECO:0000313" key="1">
    <source>
        <dbReference type="EMBL" id="TJY61275.1"/>
    </source>
</evidence>
<keyword evidence="1" id="KW-0645">Protease</keyword>
<organism evidence="1 2">
    <name type="scientific">Sphingobacterium alkalisoli</name>
    <dbReference type="NCBI Taxonomy" id="1874115"/>
    <lineage>
        <taxon>Bacteria</taxon>
        <taxon>Pseudomonadati</taxon>
        <taxon>Bacteroidota</taxon>
        <taxon>Sphingobacteriia</taxon>
        <taxon>Sphingobacteriales</taxon>
        <taxon>Sphingobacteriaceae</taxon>
        <taxon>Sphingobacterium</taxon>
    </lineage>
</organism>
<dbReference type="InterPro" id="IPR008969">
    <property type="entry name" value="CarboxyPept-like_regulatory"/>
</dbReference>
<accession>A0A4U0GQR4</accession>